<accession>A0ABR3TQW6</accession>
<proteinExistence type="predicted"/>
<sequence length="69" mass="7527">MHDHELAYDAEARLGGYVENFLKEPDQMNLDQIPETTGARTQPLELVAVPGLEGFGLDFCAADFGVGDM</sequence>
<name>A0ABR3TQW6_9PEZI</name>
<dbReference type="EMBL" id="JAKEKT020000033">
    <property type="protein sequence ID" value="KAL1642436.1"/>
    <property type="molecule type" value="Genomic_DNA"/>
</dbReference>
<gene>
    <name evidence="1" type="ORF">SLS58_005510</name>
</gene>
<evidence type="ECO:0000313" key="2">
    <source>
        <dbReference type="Proteomes" id="UP001521184"/>
    </source>
</evidence>
<protein>
    <submittedName>
        <fullName evidence="1">Uncharacterized protein</fullName>
    </submittedName>
</protein>
<reference evidence="1 2" key="1">
    <citation type="journal article" date="2023" name="Plant Dis.">
        <title>First Report of Diplodia intermedia Causing Canker and Dieback Diseases on Apple Trees in Canada.</title>
        <authorList>
            <person name="Ellouze W."/>
            <person name="Ilyukhin E."/>
            <person name="Sulman M."/>
            <person name="Ali S."/>
        </authorList>
    </citation>
    <scope>NUCLEOTIDE SEQUENCE [LARGE SCALE GENOMIC DNA]</scope>
    <source>
        <strain evidence="1 2">M45-28</strain>
    </source>
</reference>
<comment type="caution">
    <text evidence="1">The sequence shown here is derived from an EMBL/GenBank/DDBJ whole genome shotgun (WGS) entry which is preliminary data.</text>
</comment>
<keyword evidence="2" id="KW-1185">Reference proteome</keyword>
<evidence type="ECO:0000313" key="1">
    <source>
        <dbReference type="EMBL" id="KAL1642436.1"/>
    </source>
</evidence>
<organism evidence="1 2">
    <name type="scientific">Diplodia intermedia</name>
    <dbReference type="NCBI Taxonomy" id="856260"/>
    <lineage>
        <taxon>Eukaryota</taxon>
        <taxon>Fungi</taxon>
        <taxon>Dikarya</taxon>
        <taxon>Ascomycota</taxon>
        <taxon>Pezizomycotina</taxon>
        <taxon>Dothideomycetes</taxon>
        <taxon>Dothideomycetes incertae sedis</taxon>
        <taxon>Botryosphaeriales</taxon>
        <taxon>Botryosphaeriaceae</taxon>
        <taxon>Diplodia</taxon>
    </lineage>
</organism>
<dbReference type="Proteomes" id="UP001521184">
    <property type="component" value="Unassembled WGS sequence"/>
</dbReference>